<keyword evidence="2" id="KW-1185">Reference proteome</keyword>
<evidence type="ECO:0000313" key="1">
    <source>
        <dbReference type="EMBL" id="MEW5290326.1"/>
    </source>
</evidence>
<gene>
    <name evidence="1" type="ORF">ABW286_14225</name>
</gene>
<reference evidence="1 2" key="1">
    <citation type="submission" date="2024-07" db="EMBL/GenBank/DDBJ databases">
        <authorList>
            <person name="Dulla G.F.J."/>
            <person name="Delorm J.G."/>
        </authorList>
    </citation>
    <scope>NUCLEOTIDE SEQUENCE [LARGE SCALE GENOMIC DNA]</scope>
    <source>
        <strain evidence="1 2">JGD 233</strain>
    </source>
</reference>
<dbReference type="RefSeq" id="WP_367167871.1">
    <property type="nucleotide sequence ID" value="NZ_JBFKZN010000006.1"/>
</dbReference>
<comment type="caution">
    <text evidence="1">The sequence shown here is derived from an EMBL/GenBank/DDBJ whole genome shotgun (WGS) entry which is preliminary data.</text>
</comment>
<evidence type="ECO:0000313" key="2">
    <source>
        <dbReference type="Proteomes" id="UP001554567"/>
    </source>
</evidence>
<name>A0ABV3N3C0_9GAMM</name>
<protein>
    <recommendedName>
        <fullName evidence="3">DNA-binding protein</fullName>
    </recommendedName>
</protein>
<evidence type="ECO:0008006" key="3">
    <source>
        <dbReference type="Google" id="ProtNLM"/>
    </source>
</evidence>
<proteinExistence type="predicted"/>
<accession>A0ABV3N3C0</accession>
<sequence>MNNLKVISGSSAAMTHKEIADLVHSRPDNVKVSIERLAERGVIRLPAMQEIEEINNLGLPVKREYYQFEGVEGKRDSIVVVAQLSPEFTAQLVDHWRELEEEVSRLKNDTQPATQEISMNNDLLSLARVVAEATASATMKAVIDVAGLQVIQQPAVAQPAVISPLPTTASITTEAAHDDGDIDQAKFVPVSDLVWACGFSDAACRRLATFAKLETCLTNGDRGRLLIHRETFMTAAQGLLDGSTPPTGKRQRWQHPEFGGFTLRLKSTSLPKGDE</sequence>
<dbReference type="EMBL" id="JBFKZN010000006">
    <property type="protein sequence ID" value="MEW5290326.1"/>
    <property type="molecule type" value="Genomic_DNA"/>
</dbReference>
<dbReference type="Proteomes" id="UP001554567">
    <property type="component" value="Unassembled WGS sequence"/>
</dbReference>
<organism evidence="1 2">
    <name type="scientific">Erwinia papayae</name>
    <dbReference type="NCBI Taxonomy" id="206499"/>
    <lineage>
        <taxon>Bacteria</taxon>
        <taxon>Pseudomonadati</taxon>
        <taxon>Pseudomonadota</taxon>
        <taxon>Gammaproteobacteria</taxon>
        <taxon>Enterobacterales</taxon>
        <taxon>Erwiniaceae</taxon>
        <taxon>Erwinia</taxon>
    </lineage>
</organism>